<evidence type="ECO:0000313" key="1">
    <source>
        <dbReference type="EMBL" id="RKN55388.1"/>
    </source>
</evidence>
<keyword evidence="2" id="KW-1185">Reference proteome</keyword>
<accession>A0A3B0A3P3</accession>
<proteinExistence type="predicted"/>
<evidence type="ECO:0000313" key="2">
    <source>
        <dbReference type="Proteomes" id="UP000279968"/>
    </source>
</evidence>
<dbReference type="OrthoDB" id="8563833at2"/>
<dbReference type="EMBL" id="RBAN01000002">
    <property type="protein sequence ID" value="RKN55388.1"/>
    <property type="molecule type" value="Genomic_DNA"/>
</dbReference>
<gene>
    <name evidence="1" type="ORF">D7193_12045</name>
</gene>
<organism evidence="1 2">
    <name type="scientific">Micromonospora costi</name>
    <dbReference type="NCBI Taxonomy" id="1530042"/>
    <lineage>
        <taxon>Bacteria</taxon>
        <taxon>Bacillati</taxon>
        <taxon>Actinomycetota</taxon>
        <taxon>Actinomycetes</taxon>
        <taxon>Micromonosporales</taxon>
        <taxon>Micromonosporaceae</taxon>
        <taxon>Micromonospora</taxon>
    </lineage>
</organism>
<name>A0A3B0A3P3_9ACTN</name>
<protein>
    <submittedName>
        <fullName evidence="1">Uncharacterized protein</fullName>
    </submittedName>
</protein>
<reference evidence="1 2" key="1">
    <citation type="journal article" date="2015" name="Int. J. Syst. Evol. Microbiol.">
        <title>Micromonospora costi sp. nov., isolated from a leaf of Costus speciosus.</title>
        <authorList>
            <person name="Thawai C."/>
        </authorList>
    </citation>
    <scope>NUCLEOTIDE SEQUENCE [LARGE SCALE GENOMIC DNA]</scope>
    <source>
        <strain evidence="1 2">CS1-12</strain>
    </source>
</reference>
<dbReference type="Proteomes" id="UP000279968">
    <property type="component" value="Unassembled WGS sequence"/>
</dbReference>
<comment type="caution">
    <text evidence="1">The sequence shown here is derived from an EMBL/GenBank/DDBJ whole genome shotgun (WGS) entry which is preliminary data.</text>
</comment>
<sequence>MPDSQTVDAFKFVAVRPPQLIGQREAALGLITDQRRALGGGSLASNDDGEFSRHPDPRLAALAEAARALADRFGAQPAGDPLGDADAELRDVLALADRDAGELAGTAWDALYRAYRQGPTAGPDLETPTAALRALHFAALWRADAATTAADAVTALAATPVVPAELAVVDAPETERWRGSASVAGHVEVSDGPVRALLREVAATRTLLDAVRANATPIRERVLSEEPTQHGDVFRNRITLGRVVSMARVFDANLPEEARSVAARLRIGEATAVPTATATAQTYLTTLLRRVDALRDDPALRREFRALSGSLDLNDVGTIVPGLDLPPIFHADPDPGTSPDVDVSGRIRPLGVGDLKVVKQTLLGYAPGEVAHVENVLKGEHRERVHRTLDRVETTYFESSEEVNETERDQQSTDRFELKKEADRTVKEDMSVQAGVTVTAAFGPVVTTAHGDFAYATSKQESTKSSSNFARDVVDRSVTKIQKKVKTERTTRTFHEVEETNTHGVDNAQGAAHITGVYRWLDKRYRAQVYNYGRRLMLEFIVPQPAAYWLASQLRPKTVVGAEPPIPFVNAKNKPLTAADLDESNYQMFASRYNAQGITTPPPEWTYAATSFEQSGVDNGKTVSKMLKDLVVPNGYTMIYYIANVSLIYVVGGPRFSIQIGDDAAELVTSTAVKQGGVHTLGWAQSPETFDNPTGPMAVSCIGYDINAYSVNVGINCYRDDAYLQDWQNKTFEKISTAYLAMKTAYDQKVAQAGAQEGAVVIQGRNPATNREIERTELKKLCVTMMTGSHLSDYNAMTDPADAPAKLPEVDVHEAMAEGPVIQFFEQAFDWPQMTYLFYPYFWGRKTKWTEASNRSDIDPLFAQFKQAGAARVVVPVSPAYNLAVAYFLARRSPRLADRVWLGGEPPTIDDPLYKSIADEVRAQTDDLAGALPEGSPWEFTVPTTLVWLQEGPELPVYPA</sequence>
<dbReference type="RefSeq" id="WP_120779577.1">
    <property type="nucleotide sequence ID" value="NZ_JBHLUP010000002.1"/>
</dbReference>
<dbReference type="AlphaFoldDB" id="A0A3B0A3P3"/>